<evidence type="ECO:0000313" key="8">
    <source>
        <dbReference type="EMBL" id="MCW6533509.1"/>
    </source>
</evidence>
<dbReference type="Pfam" id="PF00440">
    <property type="entry name" value="TetR_N"/>
    <property type="match status" value="1"/>
</dbReference>
<dbReference type="InterPro" id="IPR001647">
    <property type="entry name" value="HTH_TetR"/>
</dbReference>
<evidence type="ECO:0000256" key="3">
    <source>
        <dbReference type="ARBA" id="ARBA00023015"/>
    </source>
</evidence>
<evidence type="ECO:0000259" key="7">
    <source>
        <dbReference type="PROSITE" id="PS50977"/>
    </source>
</evidence>
<dbReference type="PROSITE" id="PS01081">
    <property type="entry name" value="HTH_TETR_1"/>
    <property type="match status" value="1"/>
</dbReference>
<dbReference type="AlphaFoldDB" id="A0AA42CNN4"/>
<dbReference type="Gene3D" id="1.10.357.10">
    <property type="entry name" value="Tetracycline Repressor, domain 2"/>
    <property type="match status" value="1"/>
</dbReference>
<sequence>MARLRDISIDRETILRAAFGLLDETGLDGITMRALAARLSVQAPALYWHVEDKAELIAMMAQDLYLRGREECRGSADARSWLLALGQGLRRVLTGHRDAGRLLAIARPLTPADAALAERMAAPLGAFGFSVARALEAQAAVLSLTLGWALYRENAAMAEHLLRMFDLDASYEKGLPLLVDGLVA</sequence>
<name>A0AA42CNN4_9SPHN</name>
<keyword evidence="2" id="KW-0678">Repressor</keyword>
<reference evidence="8" key="1">
    <citation type="submission" date="2022-06" db="EMBL/GenBank/DDBJ databases">
        <title>Sphingomonas sp. nov. isolated from rhizosphere soil of tomato.</title>
        <authorList>
            <person name="Dong H."/>
            <person name="Gao R."/>
        </authorList>
    </citation>
    <scope>NUCLEOTIDE SEQUENCE</scope>
    <source>
        <strain evidence="8">MMSM24</strain>
    </source>
</reference>
<dbReference type="InterPro" id="IPR003012">
    <property type="entry name" value="Tet_transcr_reg_TetR"/>
</dbReference>
<dbReference type="GO" id="GO:0045892">
    <property type="term" value="P:negative regulation of DNA-templated transcription"/>
    <property type="evidence" value="ECO:0007669"/>
    <property type="project" value="InterPro"/>
</dbReference>
<evidence type="ECO:0000256" key="5">
    <source>
        <dbReference type="ARBA" id="ARBA00023163"/>
    </source>
</evidence>
<dbReference type="SUPFAM" id="SSF46689">
    <property type="entry name" value="Homeodomain-like"/>
    <property type="match status" value="1"/>
</dbReference>
<dbReference type="PANTHER" id="PTHR30055">
    <property type="entry name" value="HTH-TYPE TRANSCRIPTIONAL REGULATOR RUTR"/>
    <property type="match status" value="1"/>
</dbReference>
<organism evidence="8 9">
    <name type="scientific">Sphingomonas lycopersici</name>
    <dbReference type="NCBI Taxonomy" id="2951807"/>
    <lineage>
        <taxon>Bacteria</taxon>
        <taxon>Pseudomonadati</taxon>
        <taxon>Pseudomonadota</taxon>
        <taxon>Alphaproteobacteria</taxon>
        <taxon>Sphingomonadales</taxon>
        <taxon>Sphingomonadaceae</taxon>
        <taxon>Sphingomonas</taxon>
    </lineage>
</organism>
<keyword evidence="4 6" id="KW-0238">DNA-binding</keyword>
<dbReference type="PANTHER" id="PTHR30055:SF151">
    <property type="entry name" value="TRANSCRIPTIONAL REGULATORY PROTEIN"/>
    <property type="match status" value="1"/>
</dbReference>
<dbReference type="PRINTS" id="PR00455">
    <property type="entry name" value="HTHTETR"/>
</dbReference>
<dbReference type="GO" id="GO:0000976">
    <property type="term" value="F:transcription cis-regulatory region binding"/>
    <property type="evidence" value="ECO:0007669"/>
    <property type="project" value="TreeGrafter"/>
</dbReference>
<dbReference type="InterPro" id="IPR023772">
    <property type="entry name" value="DNA-bd_HTH_TetR-type_CS"/>
</dbReference>
<feature type="DNA-binding region" description="H-T-H motif" evidence="6">
    <location>
        <begin position="31"/>
        <end position="50"/>
    </location>
</feature>
<dbReference type="InterPro" id="IPR009057">
    <property type="entry name" value="Homeodomain-like_sf"/>
</dbReference>
<keyword evidence="3" id="KW-0805">Transcription regulation</keyword>
<evidence type="ECO:0000256" key="6">
    <source>
        <dbReference type="PROSITE-ProRule" id="PRU00335"/>
    </source>
</evidence>
<keyword evidence="5" id="KW-0804">Transcription</keyword>
<protein>
    <submittedName>
        <fullName evidence="8">TetR family transcriptional regulator</fullName>
    </submittedName>
</protein>
<accession>A0AA42CNN4</accession>
<gene>
    <name evidence="8" type="ORF">NEE01_01785</name>
</gene>
<evidence type="ECO:0000313" key="9">
    <source>
        <dbReference type="Proteomes" id="UP001165565"/>
    </source>
</evidence>
<dbReference type="PROSITE" id="PS50977">
    <property type="entry name" value="HTH_TETR_2"/>
    <property type="match status" value="1"/>
</dbReference>
<dbReference type="EMBL" id="JANFAV010000001">
    <property type="protein sequence ID" value="MCW6533509.1"/>
    <property type="molecule type" value="Genomic_DNA"/>
</dbReference>
<dbReference type="Proteomes" id="UP001165565">
    <property type="component" value="Unassembled WGS sequence"/>
</dbReference>
<comment type="caution">
    <text evidence="8">The sequence shown here is derived from an EMBL/GenBank/DDBJ whole genome shotgun (WGS) entry which is preliminary data.</text>
</comment>
<feature type="domain" description="HTH tetR-type" evidence="7">
    <location>
        <begin position="8"/>
        <end position="68"/>
    </location>
</feature>
<proteinExistence type="predicted"/>
<dbReference type="PRINTS" id="PR00400">
    <property type="entry name" value="TETREPRESSOR"/>
</dbReference>
<evidence type="ECO:0000256" key="1">
    <source>
        <dbReference type="ARBA" id="ARBA00002856"/>
    </source>
</evidence>
<evidence type="ECO:0000256" key="4">
    <source>
        <dbReference type="ARBA" id="ARBA00023125"/>
    </source>
</evidence>
<dbReference type="GO" id="GO:0003700">
    <property type="term" value="F:DNA-binding transcription factor activity"/>
    <property type="evidence" value="ECO:0007669"/>
    <property type="project" value="TreeGrafter"/>
</dbReference>
<dbReference type="Gene3D" id="1.10.10.60">
    <property type="entry name" value="Homeodomain-like"/>
    <property type="match status" value="1"/>
</dbReference>
<dbReference type="InterPro" id="IPR036271">
    <property type="entry name" value="Tet_transcr_reg_TetR-rel_C_sf"/>
</dbReference>
<comment type="function">
    <text evidence="1">TetR is the repressor of the tetracycline resistance element; its N-terminal region forms a helix-turn-helix structure and binds DNA. Binding of tetracycline to TetR reduces the repressor affinity for the tetracycline resistance gene (tetA) promoter operator sites.</text>
</comment>
<dbReference type="GO" id="GO:0046677">
    <property type="term" value="P:response to antibiotic"/>
    <property type="evidence" value="ECO:0007669"/>
    <property type="project" value="InterPro"/>
</dbReference>
<dbReference type="Pfam" id="PF02909">
    <property type="entry name" value="TetR_C_1"/>
    <property type="match status" value="1"/>
</dbReference>
<evidence type="ECO:0000256" key="2">
    <source>
        <dbReference type="ARBA" id="ARBA00022491"/>
    </source>
</evidence>
<dbReference type="SUPFAM" id="SSF48498">
    <property type="entry name" value="Tetracyclin repressor-like, C-terminal domain"/>
    <property type="match status" value="1"/>
</dbReference>
<dbReference type="InterPro" id="IPR004111">
    <property type="entry name" value="Repressor_TetR_C"/>
</dbReference>
<dbReference type="InterPro" id="IPR050109">
    <property type="entry name" value="HTH-type_TetR-like_transc_reg"/>
</dbReference>
<keyword evidence="9" id="KW-1185">Reference proteome</keyword>